<organism evidence="2 3">
    <name type="scientific">Austropuccinia psidii MF-1</name>
    <dbReference type="NCBI Taxonomy" id="1389203"/>
    <lineage>
        <taxon>Eukaryota</taxon>
        <taxon>Fungi</taxon>
        <taxon>Dikarya</taxon>
        <taxon>Basidiomycota</taxon>
        <taxon>Pucciniomycotina</taxon>
        <taxon>Pucciniomycetes</taxon>
        <taxon>Pucciniales</taxon>
        <taxon>Sphaerophragmiaceae</taxon>
        <taxon>Austropuccinia</taxon>
    </lineage>
</organism>
<sequence>MFVSCMELVTCPNECFVQVGFRNWPLHMRMSHTYVPTHAHAHSTATTHASASAPTPNPTAQAPTPTHAHTPAQAPTHAHTPAQAPTHTHVVLRRGLYQCHPQNVKPAEAESFHG</sequence>
<feature type="region of interest" description="Disordered" evidence="1">
    <location>
        <begin position="39"/>
        <end position="89"/>
    </location>
</feature>
<gene>
    <name evidence="2" type="ORF">O181_130397</name>
</gene>
<dbReference type="Proteomes" id="UP000765509">
    <property type="component" value="Unassembled WGS sequence"/>
</dbReference>
<evidence type="ECO:0000313" key="2">
    <source>
        <dbReference type="EMBL" id="MBW0590682.1"/>
    </source>
</evidence>
<keyword evidence="3" id="KW-1185">Reference proteome</keyword>
<reference evidence="2" key="1">
    <citation type="submission" date="2021-03" db="EMBL/GenBank/DDBJ databases">
        <title>Draft genome sequence of rust myrtle Austropuccinia psidii MF-1, a brazilian biotype.</title>
        <authorList>
            <person name="Quecine M.C."/>
            <person name="Pachon D.M.R."/>
            <person name="Bonatelli M.L."/>
            <person name="Correr F.H."/>
            <person name="Franceschini L.M."/>
            <person name="Leite T.F."/>
            <person name="Margarido G.R.A."/>
            <person name="Almeida C.A."/>
            <person name="Ferrarezi J.A."/>
            <person name="Labate C.A."/>
        </authorList>
    </citation>
    <scope>NUCLEOTIDE SEQUENCE</scope>
    <source>
        <strain evidence="2">MF-1</strain>
    </source>
</reference>
<name>A0A9Q3L139_9BASI</name>
<proteinExistence type="predicted"/>
<comment type="caution">
    <text evidence="2">The sequence shown here is derived from an EMBL/GenBank/DDBJ whole genome shotgun (WGS) entry which is preliminary data.</text>
</comment>
<dbReference type="AlphaFoldDB" id="A0A9Q3L139"/>
<accession>A0A9Q3L139</accession>
<protein>
    <submittedName>
        <fullName evidence="2">Uncharacterized protein</fullName>
    </submittedName>
</protein>
<dbReference type="EMBL" id="AVOT02139548">
    <property type="protein sequence ID" value="MBW0590682.1"/>
    <property type="molecule type" value="Genomic_DNA"/>
</dbReference>
<evidence type="ECO:0000313" key="3">
    <source>
        <dbReference type="Proteomes" id="UP000765509"/>
    </source>
</evidence>
<evidence type="ECO:0000256" key="1">
    <source>
        <dbReference type="SAM" id="MobiDB-lite"/>
    </source>
</evidence>